<protein>
    <submittedName>
        <fullName evidence="4">Uncharacterized protein</fullName>
    </submittedName>
</protein>
<keyword evidence="5" id="KW-1185">Reference proteome</keyword>
<evidence type="ECO:0000259" key="3">
    <source>
        <dbReference type="Pfam" id="PF25871"/>
    </source>
</evidence>
<feature type="region of interest" description="Disordered" evidence="1">
    <location>
        <begin position="107"/>
        <end position="140"/>
    </location>
</feature>
<dbReference type="PANTHER" id="PTHR36855">
    <property type="entry name" value="CHROMOSOME 10, WHOLE GENOME SHOTGUN SEQUENCE"/>
    <property type="match status" value="1"/>
</dbReference>
<evidence type="ECO:0000259" key="2">
    <source>
        <dbReference type="Pfam" id="PF17733"/>
    </source>
</evidence>
<comment type="caution">
    <text evidence="4">The sequence shown here is derived from an EMBL/GenBank/DDBJ whole genome shotgun (WGS) entry which is preliminary data.</text>
</comment>
<proteinExistence type="predicted"/>
<feature type="domain" description="PEX14-like helix-turn-helix" evidence="3">
    <location>
        <begin position="8"/>
        <end position="63"/>
    </location>
</feature>
<sequence>MSQGNVEKFEAFSKYDFDHDERFQAGIASLQPNGETLDRAKWFYYTKFVEAFDYEEYQNWKKNLKQPETSTDAQPEAAEEAKEPKDQEERPKRLTFDQIVEMIETGQEIPGIKQIPNKLNESTPSKPALTIRPKPWETKS</sequence>
<evidence type="ECO:0000313" key="5">
    <source>
        <dbReference type="Proteomes" id="UP000605846"/>
    </source>
</evidence>
<feature type="compositionally biased region" description="Basic and acidic residues" evidence="1">
    <location>
        <begin position="79"/>
        <end position="94"/>
    </location>
</feature>
<dbReference type="InterPro" id="IPR040554">
    <property type="entry name" value="KPWE_PEX14_dom"/>
</dbReference>
<feature type="region of interest" description="Disordered" evidence="1">
    <location>
        <begin position="65"/>
        <end position="94"/>
    </location>
</feature>
<reference evidence="4" key="1">
    <citation type="submission" date="2020-01" db="EMBL/GenBank/DDBJ databases">
        <title>Genome Sequencing of Three Apophysomyces-Like Fungal Strains Confirms a Novel Fungal Genus in the Mucoromycota with divergent Burkholderia-like Endosymbiotic Bacteria.</title>
        <authorList>
            <person name="Stajich J.E."/>
            <person name="Macias A.M."/>
            <person name="Carter-House D."/>
            <person name="Lovett B."/>
            <person name="Kasson L.R."/>
            <person name="Berry K."/>
            <person name="Grigoriev I."/>
            <person name="Chang Y."/>
            <person name="Spatafora J."/>
            <person name="Kasson M.T."/>
        </authorList>
    </citation>
    <scope>NUCLEOTIDE SEQUENCE</scope>
    <source>
        <strain evidence="4">NRRL A-21654</strain>
    </source>
</reference>
<dbReference type="EMBL" id="JABAYA010000013">
    <property type="protein sequence ID" value="KAF7730839.1"/>
    <property type="molecule type" value="Genomic_DNA"/>
</dbReference>
<dbReference type="Pfam" id="PF17733">
    <property type="entry name" value="KPWE_dom"/>
    <property type="match status" value="1"/>
</dbReference>
<dbReference type="Pfam" id="PF25871">
    <property type="entry name" value="HTH_76"/>
    <property type="match status" value="1"/>
</dbReference>
<dbReference type="PANTHER" id="PTHR36855:SF1">
    <property type="entry name" value="PEROXISOME MEMBRANE ANCHOR PROTEIN PEX14P N-TERMINAL DOMAIN-CONTAINING PROTEIN"/>
    <property type="match status" value="1"/>
</dbReference>
<dbReference type="InterPro" id="IPR058841">
    <property type="entry name" value="HTH_76"/>
</dbReference>
<dbReference type="OrthoDB" id="9936937at2759"/>
<dbReference type="AlphaFoldDB" id="A0A8H7BUR6"/>
<accession>A0A8H7BUR6</accession>
<evidence type="ECO:0000313" key="4">
    <source>
        <dbReference type="EMBL" id="KAF7730839.1"/>
    </source>
</evidence>
<feature type="domain" description="Peroxisomal membrane protein PEX14-like KPWE" evidence="2">
    <location>
        <begin position="91"/>
        <end position="138"/>
    </location>
</feature>
<name>A0A8H7BUR6_9FUNG</name>
<organism evidence="4 5">
    <name type="scientific">Apophysomyces ossiformis</name>
    <dbReference type="NCBI Taxonomy" id="679940"/>
    <lineage>
        <taxon>Eukaryota</taxon>
        <taxon>Fungi</taxon>
        <taxon>Fungi incertae sedis</taxon>
        <taxon>Mucoromycota</taxon>
        <taxon>Mucoromycotina</taxon>
        <taxon>Mucoromycetes</taxon>
        <taxon>Mucorales</taxon>
        <taxon>Mucorineae</taxon>
        <taxon>Mucoraceae</taxon>
        <taxon>Apophysomyces</taxon>
    </lineage>
</organism>
<dbReference type="Proteomes" id="UP000605846">
    <property type="component" value="Unassembled WGS sequence"/>
</dbReference>
<evidence type="ECO:0000256" key="1">
    <source>
        <dbReference type="SAM" id="MobiDB-lite"/>
    </source>
</evidence>
<gene>
    <name evidence="4" type="ORF">EC973_001357</name>
</gene>